<feature type="region of interest" description="Disordered" evidence="1">
    <location>
        <begin position="134"/>
        <end position="164"/>
    </location>
</feature>
<protein>
    <submittedName>
        <fullName evidence="2">Uncharacterized protein</fullName>
    </submittedName>
</protein>
<evidence type="ECO:0000313" key="2">
    <source>
        <dbReference type="EMBL" id="PKH63908.1"/>
    </source>
</evidence>
<keyword evidence="3" id="KW-1185">Reference proteome</keyword>
<reference evidence="2 3" key="1">
    <citation type="submission" date="2017-11" db="EMBL/GenBank/DDBJ databases">
        <title>De-novo sequencing of pomegranate (Punica granatum L.) genome.</title>
        <authorList>
            <person name="Akparov Z."/>
            <person name="Amiraslanov A."/>
            <person name="Hajiyeva S."/>
            <person name="Abbasov M."/>
            <person name="Kaur K."/>
            <person name="Hamwieh A."/>
            <person name="Solovyev V."/>
            <person name="Salamov A."/>
            <person name="Braich B."/>
            <person name="Kosarev P."/>
            <person name="Mahmoud A."/>
            <person name="Hajiyev E."/>
            <person name="Babayeva S."/>
            <person name="Izzatullayeva V."/>
            <person name="Mammadov A."/>
            <person name="Mammadov A."/>
            <person name="Sharifova S."/>
            <person name="Ojaghi J."/>
            <person name="Eynullazada K."/>
            <person name="Bayramov B."/>
            <person name="Abdulazimova A."/>
            <person name="Shahmuradov I."/>
        </authorList>
    </citation>
    <scope>NUCLEOTIDE SEQUENCE [LARGE SCALE GENOMIC DNA]</scope>
    <source>
        <strain evidence="3">cv. AG2017</strain>
        <tissue evidence="2">Leaf</tissue>
    </source>
</reference>
<dbReference type="Proteomes" id="UP000233551">
    <property type="component" value="Unassembled WGS sequence"/>
</dbReference>
<dbReference type="AlphaFoldDB" id="A0A2I0GK35"/>
<dbReference type="EMBL" id="PGOL01044971">
    <property type="protein sequence ID" value="PKH63908.1"/>
    <property type="molecule type" value="Genomic_DNA"/>
</dbReference>
<sequence>MPFPPSTGMSTGDLEAVSNDYPEFEIATPEPPEPPIPSPSLYFVSFFLKKFLTGSDCLCRVEADTRRIRITLDHLWSPLESPKHCCPPGPAARTSELPFQAFPFQSDLSRPFGYPTSHNLLFCRNQVALGPDPIQFGPIQPGSQPSSVQQSVRPSSPLGPVRIS</sequence>
<evidence type="ECO:0000313" key="3">
    <source>
        <dbReference type="Proteomes" id="UP000233551"/>
    </source>
</evidence>
<name>A0A2I0GK35_PUNGR</name>
<evidence type="ECO:0000256" key="1">
    <source>
        <dbReference type="SAM" id="MobiDB-lite"/>
    </source>
</evidence>
<feature type="compositionally biased region" description="Low complexity" evidence="1">
    <location>
        <begin position="134"/>
        <end position="156"/>
    </location>
</feature>
<comment type="caution">
    <text evidence="2">The sequence shown here is derived from an EMBL/GenBank/DDBJ whole genome shotgun (WGS) entry which is preliminary data.</text>
</comment>
<accession>A0A2I0GK35</accession>
<organism evidence="2 3">
    <name type="scientific">Punica granatum</name>
    <name type="common">Pomegranate</name>
    <dbReference type="NCBI Taxonomy" id="22663"/>
    <lineage>
        <taxon>Eukaryota</taxon>
        <taxon>Viridiplantae</taxon>
        <taxon>Streptophyta</taxon>
        <taxon>Embryophyta</taxon>
        <taxon>Tracheophyta</taxon>
        <taxon>Spermatophyta</taxon>
        <taxon>Magnoliopsida</taxon>
        <taxon>eudicotyledons</taxon>
        <taxon>Gunneridae</taxon>
        <taxon>Pentapetalae</taxon>
        <taxon>rosids</taxon>
        <taxon>malvids</taxon>
        <taxon>Myrtales</taxon>
        <taxon>Lythraceae</taxon>
        <taxon>Punica</taxon>
    </lineage>
</organism>
<proteinExistence type="predicted"/>
<gene>
    <name evidence="2" type="ORF">CRG98_050231</name>
</gene>